<keyword evidence="2 5" id="KW-0812">Transmembrane</keyword>
<keyword evidence="4 5" id="KW-0472">Membrane</keyword>
<dbReference type="Pfam" id="PF13564">
    <property type="entry name" value="DoxX_2"/>
    <property type="match status" value="1"/>
</dbReference>
<dbReference type="AlphaFoldDB" id="D3PX89"/>
<dbReference type="HOGENOM" id="CLU_128738_2_0_11"/>
<evidence type="ECO:0000256" key="2">
    <source>
        <dbReference type="ARBA" id="ARBA00022692"/>
    </source>
</evidence>
<feature type="transmembrane region" description="Helical" evidence="5">
    <location>
        <begin position="76"/>
        <end position="99"/>
    </location>
</feature>
<dbReference type="Proteomes" id="UP000000844">
    <property type="component" value="Chromosome"/>
</dbReference>
<accession>D3PX89</accession>
<evidence type="ECO:0000256" key="3">
    <source>
        <dbReference type="ARBA" id="ARBA00022989"/>
    </source>
</evidence>
<feature type="transmembrane region" description="Helical" evidence="5">
    <location>
        <begin position="36"/>
        <end position="56"/>
    </location>
</feature>
<dbReference type="GO" id="GO:0016020">
    <property type="term" value="C:membrane"/>
    <property type="evidence" value="ECO:0007669"/>
    <property type="project" value="UniProtKB-SubCell"/>
</dbReference>
<feature type="transmembrane region" description="Helical" evidence="5">
    <location>
        <begin position="12"/>
        <end position="29"/>
    </location>
</feature>
<dbReference type="OrthoDB" id="129693at2"/>
<keyword evidence="7" id="KW-1185">Reference proteome</keyword>
<comment type="subcellular location">
    <subcellularLocation>
        <location evidence="1">Membrane</location>
        <topology evidence="1">Multi-pass membrane protein</topology>
    </subcellularLocation>
</comment>
<protein>
    <recommendedName>
        <fullName evidence="8">DoxX family protein</fullName>
    </recommendedName>
</protein>
<proteinExistence type="predicted"/>
<name>D3PX89_STANL</name>
<gene>
    <name evidence="6" type="ordered locus">Snas_1649</name>
</gene>
<dbReference type="PANTHER" id="PTHR36974:SF1">
    <property type="entry name" value="DOXX FAMILY MEMBRANE PROTEIN"/>
    <property type="match status" value="1"/>
</dbReference>
<keyword evidence="3 5" id="KW-1133">Transmembrane helix</keyword>
<dbReference type="EMBL" id="CP001778">
    <property type="protein sequence ID" value="ADD41352.1"/>
    <property type="molecule type" value="Genomic_DNA"/>
</dbReference>
<evidence type="ECO:0000313" key="6">
    <source>
        <dbReference type="EMBL" id="ADD41352.1"/>
    </source>
</evidence>
<reference evidence="6 7" key="1">
    <citation type="journal article" date="2009" name="Stand. Genomic Sci.">
        <title>Complete genome sequence of Stackebrandtia nassauensis type strain (LLR-40K-21).</title>
        <authorList>
            <person name="Munk C."/>
            <person name="Lapidus A."/>
            <person name="Copeland A."/>
            <person name="Jando M."/>
            <person name="Mayilraj S."/>
            <person name="Glavina Del Rio T."/>
            <person name="Nolan M."/>
            <person name="Chen F."/>
            <person name="Lucas S."/>
            <person name="Tice H."/>
            <person name="Cheng J.F."/>
            <person name="Han C."/>
            <person name="Detter J.C."/>
            <person name="Bruce D."/>
            <person name="Goodwin L."/>
            <person name="Chain P."/>
            <person name="Pitluck S."/>
            <person name="Goker M."/>
            <person name="Ovchinikova G."/>
            <person name="Pati A."/>
            <person name="Ivanova N."/>
            <person name="Mavromatis K."/>
            <person name="Chen A."/>
            <person name="Palaniappan K."/>
            <person name="Land M."/>
            <person name="Hauser L."/>
            <person name="Chang Y.J."/>
            <person name="Jeffries C.D."/>
            <person name="Bristow J."/>
            <person name="Eisen J.A."/>
            <person name="Markowitz V."/>
            <person name="Hugenholtz P."/>
            <person name="Kyrpides N.C."/>
            <person name="Klenk H.P."/>
        </authorList>
    </citation>
    <scope>NUCLEOTIDE SEQUENCE [LARGE SCALE GENOMIC DNA]</scope>
    <source>
        <strain evidence="7">DSM 44728 / CIP 108903 / NRRL B-16338 / NBRC 102104 / LLR-40K-21</strain>
    </source>
</reference>
<dbReference type="InterPro" id="IPR032808">
    <property type="entry name" value="DoxX"/>
</dbReference>
<dbReference type="KEGG" id="sna:Snas_1649"/>
<evidence type="ECO:0000256" key="4">
    <source>
        <dbReference type="ARBA" id="ARBA00023136"/>
    </source>
</evidence>
<sequence length="174" mass="18578">MLDALLGETTLFVLLVALLVFRGLGVVGVRRFASWPVSAAHAMAVMLLMTASAHFMPDSVEAMPGFSDMVAMIPPFVPFPEVMVIVTGVLELAAAVGLVLGRTRWLAGMALILLFVVMTPANIHAALNDVSLNGDPATPLLIRIPEQVLYIAVAWWATRGASREWPGFLARAAA</sequence>
<organism evidence="6 7">
    <name type="scientific">Stackebrandtia nassauensis (strain DSM 44728 / CIP 108903 / NRRL B-16338 / NBRC 102104 / LLR-40K-21)</name>
    <dbReference type="NCBI Taxonomy" id="446470"/>
    <lineage>
        <taxon>Bacteria</taxon>
        <taxon>Bacillati</taxon>
        <taxon>Actinomycetota</taxon>
        <taxon>Actinomycetes</taxon>
        <taxon>Glycomycetales</taxon>
        <taxon>Glycomycetaceae</taxon>
        <taxon>Stackebrandtia</taxon>
    </lineage>
</organism>
<dbReference type="PANTHER" id="PTHR36974">
    <property type="entry name" value="MEMBRANE PROTEIN-RELATED"/>
    <property type="match status" value="1"/>
</dbReference>
<evidence type="ECO:0000256" key="1">
    <source>
        <dbReference type="ARBA" id="ARBA00004141"/>
    </source>
</evidence>
<dbReference type="RefSeq" id="WP_013016923.1">
    <property type="nucleotide sequence ID" value="NC_013947.1"/>
</dbReference>
<evidence type="ECO:0008006" key="8">
    <source>
        <dbReference type="Google" id="ProtNLM"/>
    </source>
</evidence>
<feature type="transmembrane region" description="Helical" evidence="5">
    <location>
        <begin position="106"/>
        <end position="127"/>
    </location>
</feature>
<dbReference type="STRING" id="446470.Snas_1649"/>
<evidence type="ECO:0000256" key="5">
    <source>
        <dbReference type="SAM" id="Phobius"/>
    </source>
</evidence>
<dbReference type="eggNOG" id="COG4270">
    <property type="taxonomic scope" value="Bacteria"/>
</dbReference>
<evidence type="ECO:0000313" key="7">
    <source>
        <dbReference type="Proteomes" id="UP000000844"/>
    </source>
</evidence>